<reference evidence="2 3" key="1">
    <citation type="submission" date="2020-11" db="EMBL/GenBank/DDBJ databases">
        <title>Closed and high quality bacterial genomes of the OMM12 community.</title>
        <authorList>
            <person name="Marbouty M."/>
            <person name="Lamy-Besnier Q."/>
            <person name="Debarbieux L."/>
            <person name="Koszul R."/>
        </authorList>
    </citation>
    <scope>NUCLEOTIDE SEQUENCE [LARGE SCALE GENOMIC DNA]</scope>
    <source>
        <strain evidence="2 3">YL31</strain>
    </source>
</reference>
<protein>
    <submittedName>
        <fullName evidence="2">Uncharacterized protein</fullName>
    </submittedName>
</protein>
<dbReference type="Proteomes" id="UP000595792">
    <property type="component" value="Chromosome"/>
</dbReference>
<organism evidence="2 3">
    <name type="scientific">Flavonifractor plautii</name>
    <name type="common">Fusobacterium plautii</name>
    <dbReference type="NCBI Taxonomy" id="292800"/>
    <lineage>
        <taxon>Bacteria</taxon>
        <taxon>Bacillati</taxon>
        <taxon>Bacillota</taxon>
        <taxon>Clostridia</taxon>
        <taxon>Eubacteriales</taxon>
        <taxon>Oscillospiraceae</taxon>
        <taxon>Flavonifractor</taxon>
    </lineage>
</organism>
<gene>
    <name evidence="2" type="ORF">I5Q84_18705</name>
</gene>
<evidence type="ECO:0000256" key="1">
    <source>
        <dbReference type="SAM" id="MobiDB-lite"/>
    </source>
</evidence>
<evidence type="ECO:0000313" key="3">
    <source>
        <dbReference type="Proteomes" id="UP000595792"/>
    </source>
</evidence>
<dbReference type="EMBL" id="CP065315">
    <property type="protein sequence ID" value="QQR05925.1"/>
    <property type="molecule type" value="Genomic_DNA"/>
</dbReference>
<name>A0AAP7Y1H8_FLAPL</name>
<accession>A0AAP7Y1H8</accession>
<dbReference type="AlphaFoldDB" id="A0AAP7Y1H8"/>
<dbReference type="KEGG" id="fpla:A4U99_02495"/>
<proteinExistence type="predicted"/>
<feature type="region of interest" description="Disordered" evidence="1">
    <location>
        <begin position="193"/>
        <end position="212"/>
    </location>
</feature>
<evidence type="ECO:0000313" key="2">
    <source>
        <dbReference type="EMBL" id="QQR05925.1"/>
    </source>
</evidence>
<sequence>MRNIWKNCERKRRDWIVKWDKAQPLYILYGCNIVKERSTMRLVAATTDEEMLKVIIGSEILCGRMDYRGFSNMKGFQQFRAACRNGDERYGDLSYGLVEKTENLLLSDCAKEPLYARAYKYLNMLDREFDAIRNGSLESLGEDRTRLILDKALSWATQNYAGWDLYRHLRDELGMSNEEISRAGFELDEFYEGEMPEDDVEYEPEDDYEEEL</sequence>